<feature type="transmembrane region" description="Helical" evidence="1">
    <location>
        <begin position="25"/>
        <end position="43"/>
    </location>
</feature>
<dbReference type="EMBL" id="UHDK01000001">
    <property type="protein sequence ID" value="SUM34976.1"/>
    <property type="molecule type" value="Genomic_DNA"/>
</dbReference>
<evidence type="ECO:0000256" key="1">
    <source>
        <dbReference type="SAM" id="Phobius"/>
    </source>
</evidence>
<dbReference type="AlphaFoldDB" id="A0A380FNS5"/>
<keyword evidence="1" id="KW-1133">Transmembrane helix</keyword>
<protein>
    <submittedName>
        <fullName evidence="2">Poly-gamma-glutamate synthesis protein PgsA</fullName>
    </submittedName>
</protein>
<dbReference type="Proteomes" id="UP000255277">
    <property type="component" value="Unassembled WGS sequence"/>
</dbReference>
<organism evidence="2 3">
    <name type="scientific">Staphylococcus gallinarum</name>
    <dbReference type="NCBI Taxonomy" id="1293"/>
    <lineage>
        <taxon>Bacteria</taxon>
        <taxon>Bacillati</taxon>
        <taxon>Bacillota</taxon>
        <taxon>Bacilli</taxon>
        <taxon>Bacillales</taxon>
        <taxon>Staphylococcaceae</taxon>
        <taxon>Staphylococcus</taxon>
    </lineage>
</organism>
<evidence type="ECO:0000313" key="2">
    <source>
        <dbReference type="EMBL" id="SUM34976.1"/>
    </source>
</evidence>
<name>A0A380FNS5_STAGA</name>
<gene>
    <name evidence="2" type="ORF">NCTC12195_04504</name>
</gene>
<reference evidence="2 3" key="1">
    <citation type="submission" date="2018-06" db="EMBL/GenBank/DDBJ databases">
        <authorList>
            <consortium name="Pathogen Informatics"/>
            <person name="Doyle S."/>
        </authorList>
    </citation>
    <scope>NUCLEOTIDE SEQUENCE [LARGE SCALE GENOMIC DNA]</scope>
    <source>
        <strain evidence="2 3">NCTC12195</strain>
    </source>
</reference>
<evidence type="ECO:0000313" key="3">
    <source>
        <dbReference type="Proteomes" id="UP000255277"/>
    </source>
</evidence>
<sequence length="54" mass="6476">MKNSKRLSIDERVLKWTKRHKKRNTIYTSIILIAAVVTVSIHHDITKKHIQLRR</sequence>
<proteinExistence type="predicted"/>
<accession>A0A380FNS5</accession>
<keyword evidence="1" id="KW-0472">Membrane</keyword>
<keyword evidence="1" id="KW-0812">Transmembrane</keyword>